<evidence type="ECO:0000313" key="2">
    <source>
        <dbReference type="EMBL" id="GMA40562.1"/>
    </source>
</evidence>
<reference evidence="3" key="1">
    <citation type="journal article" date="2019" name="Int. J. Syst. Evol. Microbiol.">
        <title>The Global Catalogue of Microorganisms (GCM) 10K type strain sequencing project: providing services to taxonomists for standard genome sequencing and annotation.</title>
        <authorList>
            <consortium name="The Broad Institute Genomics Platform"/>
            <consortium name="The Broad Institute Genome Sequencing Center for Infectious Disease"/>
            <person name="Wu L."/>
            <person name="Ma J."/>
        </authorList>
    </citation>
    <scope>NUCLEOTIDE SEQUENCE [LARGE SCALE GENOMIC DNA]</scope>
    <source>
        <strain evidence="3">NBRC 113072</strain>
    </source>
</reference>
<feature type="compositionally biased region" description="Basic and acidic residues" evidence="1">
    <location>
        <begin position="16"/>
        <end position="30"/>
    </location>
</feature>
<feature type="compositionally biased region" description="Low complexity" evidence="1">
    <location>
        <begin position="49"/>
        <end position="60"/>
    </location>
</feature>
<feature type="compositionally biased region" description="Low complexity" evidence="1">
    <location>
        <begin position="103"/>
        <end position="126"/>
    </location>
</feature>
<feature type="compositionally biased region" description="Acidic residues" evidence="1">
    <location>
        <begin position="86"/>
        <end position="102"/>
    </location>
</feature>
<feature type="region of interest" description="Disordered" evidence="1">
    <location>
        <begin position="1"/>
        <end position="132"/>
    </location>
</feature>
<comment type="caution">
    <text evidence="2">The sequence shown here is derived from an EMBL/GenBank/DDBJ whole genome shotgun (WGS) entry which is preliminary data.</text>
</comment>
<dbReference type="Proteomes" id="UP001157126">
    <property type="component" value="Unassembled WGS sequence"/>
</dbReference>
<sequence>MTPELVAHPLTLRIGHGTDDASPRLLDDVLVRLPRSRSSGVTLSARVPSRSTHSASSTRRSGIDGVALAPSSSGSAEPDRCAEPSADSDEDEDEDEDAEDAGDAASEAPGGDPHPAVVTTATDTPASRTLER</sequence>
<evidence type="ECO:0000256" key="1">
    <source>
        <dbReference type="SAM" id="MobiDB-lite"/>
    </source>
</evidence>
<accession>A0ABQ6ITT3</accession>
<gene>
    <name evidence="2" type="ORF">GCM10025883_26070</name>
</gene>
<name>A0ABQ6ITT3_9MICO</name>
<proteinExistence type="predicted"/>
<protein>
    <submittedName>
        <fullName evidence="2">Uncharacterized protein</fullName>
    </submittedName>
</protein>
<dbReference type="EMBL" id="BSUO01000001">
    <property type="protein sequence ID" value="GMA40562.1"/>
    <property type="molecule type" value="Genomic_DNA"/>
</dbReference>
<organism evidence="2 3">
    <name type="scientific">Mobilicoccus caccae</name>
    <dbReference type="NCBI Taxonomy" id="1859295"/>
    <lineage>
        <taxon>Bacteria</taxon>
        <taxon>Bacillati</taxon>
        <taxon>Actinomycetota</taxon>
        <taxon>Actinomycetes</taxon>
        <taxon>Micrococcales</taxon>
        <taxon>Dermatophilaceae</taxon>
        <taxon>Mobilicoccus</taxon>
    </lineage>
</organism>
<evidence type="ECO:0000313" key="3">
    <source>
        <dbReference type="Proteomes" id="UP001157126"/>
    </source>
</evidence>
<keyword evidence="3" id="KW-1185">Reference proteome</keyword>